<keyword evidence="6" id="KW-0406">Ion transport</keyword>
<evidence type="ECO:0000256" key="3">
    <source>
        <dbReference type="ARBA" id="ARBA00007681"/>
    </source>
</evidence>
<dbReference type="PRINTS" id="PR00126">
    <property type="entry name" value="ATPASEGAMMA"/>
</dbReference>
<dbReference type="PANTHER" id="PTHR11693:SF22">
    <property type="entry name" value="ATP SYNTHASE SUBUNIT GAMMA, MITOCHONDRIAL"/>
    <property type="match status" value="1"/>
</dbReference>
<dbReference type="GO" id="GO:0045259">
    <property type="term" value="C:proton-transporting ATP synthase complex"/>
    <property type="evidence" value="ECO:0007669"/>
    <property type="project" value="UniProtKB-KW"/>
</dbReference>
<dbReference type="AlphaFoldDB" id="A0A445MZJ2"/>
<dbReference type="Gene3D" id="1.10.287.80">
    <property type="entry name" value="ATP synthase, gamma subunit, helix hairpin domain"/>
    <property type="match status" value="1"/>
</dbReference>
<evidence type="ECO:0000256" key="5">
    <source>
        <dbReference type="ARBA" id="ARBA00022781"/>
    </source>
</evidence>
<reference evidence="10" key="1">
    <citation type="submission" date="2018-01" db="EMBL/GenBank/DDBJ databases">
        <authorList>
            <person name="Regsiter A."/>
            <person name="William W."/>
        </authorList>
    </citation>
    <scope>NUCLEOTIDE SEQUENCE</scope>
    <source>
        <strain evidence="10">TRIP AH-1</strain>
    </source>
</reference>
<evidence type="ECO:0000256" key="1">
    <source>
        <dbReference type="ARBA" id="ARBA00003456"/>
    </source>
</evidence>
<evidence type="ECO:0000256" key="6">
    <source>
        <dbReference type="ARBA" id="ARBA00023065"/>
    </source>
</evidence>
<keyword evidence="5" id="KW-0375">Hydrogen ion transport</keyword>
<keyword evidence="7" id="KW-0472">Membrane</keyword>
<evidence type="ECO:0000256" key="8">
    <source>
        <dbReference type="ARBA" id="ARBA00023196"/>
    </source>
</evidence>
<evidence type="ECO:0000256" key="2">
    <source>
        <dbReference type="ARBA" id="ARBA00004170"/>
    </source>
</evidence>
<evidence type="ECO:0000256" key="4">
    <source>
        <dbReference type="ARBA" id="ARBA00022448"/>
    </source>
</evidence>
<keyword evidence="4" id="KW-0813">Transport</keyword>
<dbReference type="CDD" id="cd12151">
    <property type="entry name" value="F1-ATPase_gamma"/>
    <property type="match status" value="1"/>
</dbReference>
<evidence type="ECO:0008006" key="11">
    <source>
        <dbReference type="Google" id="ProtNLM"/>
    </source>
</evidence>
<comment type="similarity">
    <text evidence="3">Belongs to the ATPase gamma chain family.</text>
</comment>
<dbReference type="Pfam" id="PF00231">
    <property type="entry name" value="ATP-synt"/>
    <property type="match status" value="1"/>
</dbReference>
<dbReference type="InterPro" id="IPR035968">
    <property type="entry name" value="ATP_synth_F1_ATPase_gsu"/>
</dbReference>
<evidence type="ECO:0000313" key="10">
    <source>
        <dbReference type="EMBL" id="SPD74920.1"/>
    </source>
</evidence>
<dbReference type="InterPro" id="IPR000131">
    <property type="entry name" value="ATP_synth_F1_gsu"/>
</dbReference>
<keyword evidence="9" id="KW-0066">ATP synthesis</keyword>
<dbReference type="EMBL" id="OJIN01000180">
    <property type="protein sequence ID" value="SPD74920.1"/>
    <property type="molecule type" value="Genomic_DNA"/>
</dbReference>
<evidence type="ECO:0000256" key="9">
    <source>
        <dbReference type="ARBA" id="ARBA00023310"/>
    </source>
</evidence>
<keyword evidence="8" id="KW-0139">CF(1)</keyword>
<evidence type="ECO:0000256" key="7">
    <source>
        <dbReference type="ARBA" id="ARBA00023136"/>
    </source>
</evidence>
<protein>
    <recommendedName>
        <fullName evidence="11">F0F1 ATP synthase subunit gamma</fullName>
    </recommendedName>
</protein>
<dbReference type="GO" id="GO:0046933">
    <property type="term" value="F:proton-transporting ATP synthase activity, rotational mechanism"/>
    <property type="evidence" value="ECO:0007669"/>
    <property type="project" value="InterPro"/>
</dbReference>
<dbReference type="SUPFAM" id="SSF52943">
    <property type="entry name" value="ATP synthase (F1-ATPase), gamma subunit"/>
    <property type="match status" value="1"/>
</dbReference>
<dbReference type="Gene3D" id="3.40.1380.10">
    <property type="match status" value="1"/>
</dbReference>
<dbReference type="PANTHER" id="PTHR11693">
    <property type="entry name" value="ATP SYNTHASE GAMMA CHAIN"/>
    <property type="match status" value="1"/>
</dbReference>
<comment type="subcellular location">
    <subcellularLocation>
        <location evidence="2">Membrane</location>
        <topology evidence="2">Peripheral membrane protein</topology>
    </subcellularLocation>
</comment>
<organism evidence="10">
    <name type="scientific">uncultured Desulfobacterium sp</name>
    <dbReference type="NCBI Taxonomy" id="201089"/>
    <lineage>
        <taxon>Bacteria</taxon>
        <taxon>Pseudomonadati</taxon>
        <taxon>Thermodesulfobacteriota</taxon>
        <taxon>Desulfobacteria</taxon>
        <taxon>Desulfobacterales</taxon>
        <taxon>Desulfobacteriaceae</taxon>
        <taxon>Desulfobacterium</taxon>
        <taxon>environmental samples</taxon>
    </lineage>
</organism>
<comment type="function">
    <text evidence="1">Produces ATP from ADP in the presence of a proton gradient across the membrane. The gamma chain is believed to be important in regulating ATPase activity and the flow of protons through the CF(0) complex.</text>
</comment>
<name>A0A445MZJ2_9BACT</name>
<proteinExistence type="inferred from homology"/>
<sequence length="301" mass="34735">MESLEVIKRKMRATESLRSIVKTMKILAAVSIRQHEKALRSLEEFNRTLEMGLQVVLKSYEKKEEKQAEAVDNLRTAAVVFGSDMGMCGQFNETISAFAAGNMEPEKDRITVVMAVGEKVMTRLDDHGLRPKELMSFPAMLSAGIEPLLQELIFKIERWRDELKVDKVILFYNRPAQEKLSYLPHLHVLLPVSDGYLNSLREKKWESVSMPVYKMDRDELFNSLIRNHLYVSLYRSFVESLTSENAARLASMETAERHIDDRLDELKRIYNEERQDQITSELLDIIAGFETLAEEKGPFTK</sequence>
<accession>A0A445MZJ2</accession>
<gene>
    <name evidence="10" type="ORF">PITCH_A390017</name>
</gene>